<feature type="transmembrane region" description="Helical" evidence="9">
    <location>
        <begin position="376"/>
        <end position="402"/>
    </location>
</feature>
<dbReference type="InterPro" id="IPR011701">
    <property type="entry name" value="MFS"/>
</dbReference>
<evidence type="ECO:0000256" key="3">
    <source>
        <dbReference type="ARBA" id="ARBA00022448"/>
    </source>
</evidence>
<feature type="transmembrane region" description="Helical" evidence="9">
    <location>
        <begin position="285"/>
        <end position="304"/>
    </location>
</feature>
<dbReference type="SUPFAM" id="SSF103473">
    <property type="entry name" value="MFS general substrate transporter"/>
    <property type="match status" value="1"/>
</dbReference>
<keyword evidence="4" id="KW-1003">Cell membrane</keyword>
<evidence type="ECO:0000256" key="9">
    <source>
        <dbReference type="SAM" id="Phobius"/>
    </source>
</evidence>
<dbReference type="PANTHER" id="PTHR43528">
    <property type="entry name" value="ALPHA-KETOGLUTARATE PERMEASE"/>
    <property type="match status" value="1"/>
</dbReference>
<dbReference type="EMBL" id="CP023778">
    <property type="protein sequence ID" value="ATL68472.1"/>
    <property type="molecule type" value="Genomic_DNA"/>
</dbReference>
<feature type="transmembrane region" description="Helical" evidence="9">
    <location>
        <begin position="101"/>
        <end position="122"/>
    </location>
</feature>
<name>A0A291RN04_9NOCA</name>
<feature type="transmembrane region" description="Helical" evidence="9">
    <location>
        <begin position="351"/>
        <end position="370"/>
    </location>
</feature>
<feature type="transmembrane region" description="Helical" evidence="9">
    <location>
        <begin position="414"/>
        <end position="431"/>
    </location>
</feature>
<comment type="subcellular location">
    <subcellularLocation>
        <location evidence="1">Cell membrane</location>
        <topology evidence="1">Multi-pass membrane protein</topology>
    </subcellularLocation>
</comment>
<feature type="transmembrane region" description="Helical" evidence="9">
    <location>
        <begin position="319"/>
        <end position="339"/>
    </location>
</feature>
<dbReference type="PROSITE" id="PS00217">
    <property type="entry name" value="SUGAR_TRANSPORT_2"/>
    <property type="match status" value="1"/>
</dbReference>
<evidence type="ECO:0000256" key="2">
    <source>
        <dbReference type="ARBA" id="ARBA00008240"/>
    </source>
</evidence>
<feature type="transmembrane region" description="Helical" evidence="9">
    <location>
        <begin position="437"/>
        <end position="457"/>
    </location>
</feature>
<evidence type="ECO:0000256" key="8">
    <source>
        <dbReference type="ARBA" id="ARBA00023136"/>
    </source>
</evidence>
<feature type="transmembrane region" description="Helical" evidence="9">
    <location>
        <begin position="238"/>
        <end position="257"/>
    </location>
</feature>
<evidence type="ECO:0000256" key="4">
    <source>
        <dbReference type="ARBA" id="ARBA00022475"/>
    </source>
</evidence>
<keyword evidence="7 9" id="KW-1133">Transmembrane helix</keyword>
<feature type="domain" description="Major facilitator superfamily (MFS) profile" evidence="10">
    <location>
        <begin position="63"/>
        <end position="463"/>
    </location>
</feature>
<dbReference type="Gene3D" id="1.20.1250.20">
    <property type="entry name" value="MFS general substrate transporter like domains"/>
    <property type="match status" value="2"/>
</dbReference>
<dbReference type="InterPro" id="IPR005829">
    <property type="entry name" value="Sugar_transporter_CS"/>
</dbReference>
<keyword evidence="6" id="KW-0769">Symport</keyword>
<dbReference type="InterPro" id="IPR036259">
    <property type="entry name" value="MFS_trans_sf"/>
</dbReference>
<dbReference type="KEGG" id="ntp:CRH09_22070"/>
<dbReference type="AlphaFoldDB" id="A0A291RN04"/>
<feature type="transmembrane region" description="Helical" evidence="9">
    <location>
        <begin position="203"/>
        <end position="226"/>
    </location>
</feature>
<dbReference type="GO" id="GO:0005886">
    <property type="term" value="C:plasma membrane"/>
    <property type="evidence" value="ECO:0007669"/>
    <property type="project" value="UniProtKB-SubCell"/>
</dbReference>
<protein>
    <recommendedName>
        <fullName evidence="10">Major facilitator superfamily (MFS) profile domain-containing protein</fullName>
    </recommendedName>
</protein>
<feature type="transmembrane region" description="Helical" evidence="9">
    <location>
        <begin position="134"/>
        <end position="152"/>
    </location>
</feature>
<keyword evidence="3" id="KW-0813">Transport</keyword>
<dbReference type="PROSITE" id="PS50850">
    <property type="entry name" value="MFS"/>
    <property type="match status" value="1"/>
</dbReference>
<dbReference type="InterPro" id="IPR020846">
    <property type="entry name" value="MFS_dom"/>
</dbReference>
<proteinExistence type="inferred from homology"/>
<feature type="transmembrane region" description="Helical" evidence="9">
    <location>
        <begin position="64"/>
        <end position="81"/>
    </location>
</feature>
<accession>A0A291RN04</accession>
<evidence type="ECO:0000313" key="12">
    <source>
        <dbReference type="Proteomes" id="UP000221961"/>
    </source>
</evidence>
<keyword evidence="8 9" id="KW-0472">Membrane</keyword>
<evidence type="ECO:0000313" key="11">
    <source>
        <dbReference type="EMBL" id="ATL68472.1"/>
    </source>
</evidence>
<evidence type="ECO:0000256" key="6">
    <source>
        <dbReference type="ARBA" id="ARBA00022847"/>
    </source>
</evidence>
<sequence>MRKIRYGTQRASRPTRSTPRYRIARPGFAPVAQPSTPIVHVARATGAPRRAAVGKGGSMSRVRLLAVCAGCGLEAYDWGAYPLLLSYFGPGFFGADVQRSLIYGFAVFAAGFLTRPLGGLVLGRYADSRGRKPAMRLCLAGAGVAALGMALTPTTASIGPAAPLLVLGWRALLGFSYGGEAPLSNSYIYETTPPERRGATGSLLYAAIGIGSVCARLLVLALIAAVGSDRVADGYWRVPFLVGAAASFVFAALRGGLAESAEFEGRRREPAPSWAQARRRLRTPMLAVAGVTIGSTSASYLWSALPPAYGISVLGLDDTAVLCAVTMSTLLGNAVLPMVGRLGDRLGCRRVMGAATVAMAVAMIPLRAALEHGGVTGFWVVVPMAGMMNAAAVALLPAVLAGLVPGRYRVTAQALPYTVTVTVFGGTVPMLDRLTAAHPTLFGCYLVLLLTITATTLRWAEGHPDLPAEVALAVEDSVEPEQPRRQIARDHAPHRQYHDAVPVDAGIQGLIERLGQRAGGNQPRHDAQRAG</sequence>
<dbReference type="Proteomes" id="UP000221961">
    <property type="component" value="Chromosome"/>
</dbReference>
<organism evidence="11 12">
    <name type="scientific">Nocardia terpenica</name>
    <dbReference type="NCBI Taxonomy" id="455432"/>
    <lineage>
        <taxon>Bacteria</taxon>
        <taxon>Bacillati</taxon>
        <taxon>Actinomycetota</taxon>
        <taxon>Actinomycetes</taxon>
        <taxon>Mycobacteriales</taxon>
        <taxon>Nocardiaceae</taxon>
        <taxon>Nocardia</taxon>
    </lineage>
</organism>
<evidence type="ECO:0000256" key="1">
    <source>
        <dbReference type="ARBA" id="ARBA00004651"/>
    </source>
</evidence>
<dbReference type="InterPro" id="IPR051084">
    <property type="entry name" value="H+-coupled_symporters"/>
</dbReference>
<evidence type="ECO:0000259" key="10">
    <source>
        <dbReference type="PROSITE" id="PS50850"/>
    </source>
</evidence>
<reference evidence="11 12" key="1">
    <citation type="submission" date="2017-10" db="EMBL/GenBank/DDBJ databases">
        <title>Comparative genomics between pathogenic Norcardia.</title>
        <authorList>
            <person name="Zeng L."/>
        </authorList>
    </citation>
    <scope>NUCLEOTIDE SEQUENCE [LARGE SCALE GENOMIC DNA]</scope>
    <source>
        <strain evidence="11 12">NC_YFY_NT001</strain>
    </source>
</reference>
<evidence type="ECO:0000256" key="7">
    <source>
        <dbReference type="ARBA" id="ARBA00022989"/>
    </source>
</evidence>
<dbReference type="Pfam" id="PF07690">
    <property type="entry name" value="MFS_1"/>
    <property type="match status" value="1"/>
</dbReference>
<dbReference type="GO" id="GO:0015293">
    <property type="term" value="F:symporter activity"/>
    <property type="evidence" value="ECO:0007669"/>
    <property type="project" value="UniProtKB-KW"/>
</dbReference>
<evidence type="ECO:0000256" key="5">
    <source>
        <dbReference type="ARBA" id="ARBA00022692"/>
    </source>
</evidence>
<dbReference type="PANTHER" id="PTHR43528:SF1">
    <property type="entry name" value="ALPHA-KETOGLUTARATE PERMEASE"/>
    <property type="match status" value="1"/>
</dbReference>
<keyword evidence="5 9" id="KW-0812">Transmembrane</keyword>
<gene>
    <name evidence="11" type="ORF">CRH09_22070</name>
</gene>
<comment type="similarity">
    <text evidence="2">Belongs to the major facilitator superfamily. Metabolite:H+ Symporter (MHS) family (TC 2.A.1.6) family.</text>
</comment>